<proteinExistence type="predicted"/>
<feature type="transmembrane region" description="Helical" evidence="1">
    <location>
        <begin position="59"/>
        <end position="75"/>
    </location>
</feature>
<dbReference type="STRING" id="1217970.SAMN05444002_0201"/>
<feature type="transmembrane region" description="Helical" evidence="1">
    <location>
        <begin position="147"/>
        <end position="165"/>
    </location>
</feature>
<feature type="transmembrane region" description="Helical" evidence="1">
    <location>
        <begin position="21"/>
        <end position="39"/>
    </location>
</feature>
<accession>A0A1N6E0H3</accession>
<protein>
    <submittedName>
        <fullName evidence="3">Tripartite tricarboxylate transporter TctB family protein</fullName>
    </submittedName>
</protein>
<sequence>MSNIEPAPGQAAWWRTDGGKDLVTAVALLCAAIGGFVFINPNGSSIYPGAGGLTWRTLPFIYAALLSALSVIYVIQSVAKLRRDLATGQVAPVDSETRIVLFRRVGTLGLLLGFVSLLKVVGFAMVAPAFLFLLFRLYKRGPILGDAGISLCGALALWTLFVPILKLNLKGDVFDPLTPALLGLIKILVP</sequence>
<feature type="domain" description="DUF1468" evidence="2">
    <location>
        <begin position="25"/>
        <end position="169"/>
    </location>
</feature>
<dbReference type="RefSeq" id="WP_074254412.1">
    <property type="nucleotide sequence ID" value="NZ_FSRL01000001.1"/>
</dbReference>
<evidence type="ECO:0000256" key="1">
    <source>
        <dbReference type="SAM" id="Phobius"/>
    </source>
</evidence>
<keyword evidence="1" id="KW-1133">Transmembrane helix</keyword>
<gene>
    <name evidence="3" type="ORF">SAMN05444002_0201</name>
</gene>
<feature type="transmembrane region" description="Helical" evidence="1">
    <location>
        <begin position="108"/>
        <end position="135"/>
    </location>
</feature>
<keyword evidence="1" id="KW-0472">Membrane</keyword>
<evidence type="ECO:0000313" key="4">
    <source>
        <dbReference type="Proteomes" id="UP000184932"/>
    </source>
</evidence>
<dbReference type="Pfam" id="PF07331">
    <property type="entry name" value="TctB"/>
    <property type="match status" value="1"/>
</dbReference>
<keyword evidence="4" id="KW-1185">Reference proteome</keyword>
<evidence type="ECO:0000313" key="3">
    <source>
        <dbReference type="EMBL" id="SIN76492.1"/>
    </source>
</evidence>
<dbReference type="Proteomes" id="UP000184932">
    <property type="component" value="Unassembled WGS sequence"/>
</dbReference>
<dbReference type="InterPro" id="IPR009936">
    <property type="entry name" value="DUF1468"/>
</dbReference>
<dbReference type="AlphaFoldDB" id="A0A1N6E0H3"/>
<evidence type="ECO:0000259" key="2">
    <source>
        <dbReference type="Pfam" id="PF07331"/>
    </source>
</evidence>
<keyword evidence="1" id="KW-0812">Transmembrane</keyword>
<dbReference type="EMBL" id="FSRL01000001">
    <property type="protein sequence ID" value="SIN76492.1"/>
    <property type="molecule type" value="Genomic_DNA"/>
</dbReference>
<name>A0A1N6E0H3_9RHOB</name>
<reference evidence="4" key="1">
    <citation type="submission" date="2016-11" db="EMBL/GenBank/DDBJ databases">
        <authorList>
            <person name="Varghese N."/>
            <person name="Submissions S."/>
        </authorList>
    </citation>
    <scope>NUCLEOTIDE SEQUENCE [LARGE SCALE GENOMIC DNA]</scope>
    <source>
        <strain evidence="4">DSM 29440</strain>
    </source>
</reference>
<organism evidence="3 4">
    <name type="scientific">Vannielia litorea</name>
    <dbReference type="NCBI Taxonomy" id="1217970"/>
    <lineage>
        <taxon>Bacteria</taxon>
        <taxon>Pseudomonadati</taxon>
        <taxon>Pseudomonadota</taxon>
        <taxon>Alphaproteobacteria</taxon>
        <taxon>Rhodobacterales</taxon>
        <taxon>Paracoccaceae</taxon>
        <taxon>Vannielia</taxon>
    </lineage>
</organism>